<organism evidence="4 5">
    <name type="scientific">Gleimia europaea ACS-120-V-Col10b</name>
    <dbReference type="NCBI Taxonomy" id="883069"/>
    <lineage>
        <taxon>Bacteria</taxon>
        <taxon>Bacillati</taxon>
        <taxon>Actinomycetota</taxon>
        <taxon>Actinomycetes</taxon>
        <taxon>Actinomycetales</taxon>
        <taxon>Actinomycetaceae</taxon>
        <taxon>Gleimia</taxon>
    </lineage>
</organism>
<dbReference type="SUPFAM" id="SSF46689">
    <property type="entry name" value="Homeodomain-like"/>
    <property type="match status" value="1"/>
</dbReference>
<dbReference type="PANTHER" id="PTHR30055">
    <property type="entry name" value="HTH-TYPE TRANSCRIPTIONAL REGULATOR RUTR"/>
    <property type="match status" value="1"/>
</dbReference>
<dbReference type="PANTHER" id="PTHR30055:SF241">
    <property type="entry name" value="TRANSCRIPTIONAL REGULATORY PROTEIN"/>
    <property type="match status" value="1"/>
</dbReference>
<accession>A0A9W5RFT4</accession>
<evidence type="ECO:0000259" key="3">
    <source>
        <dbReference type="PROSITE" id="PS50977"/>
    </source>
</evidence>
<reference evidence="4 5" key="1">
    <citation type="submission" date="2013-05" db="EMBL/GenBank/DDBJ databases">
        <title>The Genome Sequence of Actinomyces europaeus ACS-120-V-COL10B.</title>
        <authorList>
            <consortium name="The Broad Institute Genomics Platform"/>
            <person name="Earl A."/>
            <person name="Ward D."/>
            <person name="Feldgarden M."/>
            <person name="Gevers D."/>
            <person name="Saerens B."/>
            <person name="Vaneechoutte M."/>
            <person name="Walker B."/>
            <person name="Young S."/>
            <person name="Zeng Q."/>
            <person name="Gargeya S."/>
            <person name="Fitzgerald M."/>
            <person name="Haas B."/>
            <person name="Abouelleil A."/>
            <person name="Allen A.W."/>
            <person name="Alvarado L."/>
            <person name="Arachchi H.M."/>
            <person name="Berlin A.M."/>
            <person name="Chapman S.B."/>
            <person name="Gainer-Dewar J."/>
            <person name="Goldberg J."/>
            <person name="Griggs A."/>
            <person name="Gujja S."/>
            <person name="Hansen M."/>
            <person name="Howarth C."/>
            <person name="Imamovic A."/>
            <person name="Ireland A."/>
            <person name="Larimer J."/>
            <person name="McCowan C."/>
            <person name="Murphy C."/>
            <person name="Pearson M."/>
            <person name="Poon T.W."/>
            <person name="Priest M."/>
            <person name="Roberts A."/>
            <person name="Saif S."/>
            <person name="Shea T."/>
            <person name="Sisk P."/>
            <person name="Sykes S."/>
            <person name="Wortman J."/>
            <person name="Nusbaum C."/>
            <person name="Birren B."/>
        </authorList>
    </citation>
    <scope>NUCLEOTIDE SEQUENCE [LARGE SCALE GENOMIC DNA]</scope>
    <source>
        <strain evidence="4 5">ACS-120-V-Col10b</strain>
    </source>
</reference>
<keyword evidence="1 2" id="KW-0238">DNA-binding</keyword>
<name>A0A9W5RFT4_9ACTO</name>
<dbReference type="PROSITE" id="PS50977">
    <property type="entry name" value="HTH_TETR_2"/>
    <property type="match status" value="1"/>
</dbReference>
<dbReference type="InterPro" id="IPR050109">
    <property type="entry name" value="HTH-type_TetR-like_transc_reg"/>
</dbReference>
<sequence length="232" mass="25697">MSSRFETQQRLIDATREIIILEGVEGFTLDNVCRRAGFTRGAFYSNFSTKESLLAALAEDEYADLIERLNAQVEKWRNADAAMPAQIDSLLFDAMDAIGVNRTLYALHTEMQARSVRDQEWGARLADLNEEFLTALSGVLETILAAANRTPETSMRVIAHAVIGIVMRAAAVDALVESYKEHRSRTQNRVVGSASPPRVERTVPKHLPIAKSPSKPIVETIIPLLYAMSKPA</sequence>
<dbReference type="InterPro" id="IPR001647">
    <property type="entry name" value="HTH_TetR"/>
</dbReference>
<protein>
    <recommendedName>
        <fullName evidence="3">HTH tetR-type domain-containing protein</fullName>
    </recommendedName>
</protein>
<keyword evidence="5" id="KW-1185">Reference proteome</keyword>
<dbReference type="AlphaFoldDB" id="A0A9W5RFT4"/>
<dbReference type="InterPro" id="IPR009057">
    <property type="entry name" value="Homeodomain-like_sf"/>
</dbReference>
<feature type="DNA-binding region" description="H-T-H motif" evidence="2">
    <location>
        <begin position="28"/>
        <end position="47"/>
    </location>
</feature>
<dbReference type="RefSeq" id="WP_016444611.1">
    <property type="nucleotide sequence ID" value="NZ_KE150266.1"/>
</dbReference>
<dbReference type="Gene3D" id="1.10.357.10">
    <property type="entry name" value="Tetracycline Repressor, domain 2"/>
    <property type="match status" value="1"/>
</dbReference>
<feature type="domain" description="HTH tetR-type" evidence="3">
    <location>
        <begin position="5"/>
        <end position="65"/>
    </location>
</feature>
<evidence type="ECO:0000313" key="5">
    <source>
        <dbReference type="Proteomes" id="UP000014387"/>
    </source>
</evidence>
<evidence type="ECO:0000313" key="4">
    <source>
        <dbReference type="EMBL" id="EPD31501.1"/>
    </source>
</evidence>
<dbReference type="Pfam" id="PF00440">
    <property type="entry name" value="TetR_N"/>
    <property type="match status" value="1"/>
</dbReference>
<dbReference type="EMBL" id="AGWN01000001">
    <property type="protein sequence ID" value="EPD31501.1"/>
    <property type="molecule type" value="Genomic_DNA"/>
</dbReference>
<evidence type="ECO:0000256" key="1">
    <source>
        <dbReference type="ARBA" id="ARBA00023125"/>
    </source>
</evidence>
<dbReference type="GO" id="GO:0000976">
    <property type="term" value="F:transcription cis-regulatory region binding"/>
    <property type="evidence" value="ECO:0007669"/>
    <property type="project" value="TreeGrafter"/>
</dbReference>
<comment type="caution">
    <text evidence="4">The sequence shown here is derived from an EMBL/GenBank/DDBJ whole genome shotgun (WGS) entry which is preliminary data.</text>
</comment>
<dbReference type="OrthoDB" id="7252896at2"/>
<dbReference type="GO" id="GO:0003700">
    <property type="term" value="F:DNA-binding transcription factor activity"/>
    <property type="evidence" value="ECO:0007669"/>
    <property type="project" value="TreeGrafter"/>
</dbReference>
<proteinExistence type="predicted"/>
<evidence type="ECO:0000256" key="2">
    <source>
        <dbReference type="PROSITE-ProRule" id="PRU00335"/>
    </source>
</evidence>
<gene>
    <name evidence="4" type="ORF">HMPREF9238_01277</name>
</gene>
<dbReference type="Proteomes" id="UP000014387">
    <property type="component" value="Unassembled WGS sequence"/>
</dbReference>
<dbReference type="PRINTS" id="PR00455">
    <property type="entry name" value="HTHTETR"/>
</dbReference>